<dbReference type="Proteomes" id="UP000183317">
    <property type="component" value="Unassembled WGS sequence"/>
</dbReference>
<organism evidence="2 3">
    <name type="scientific">Candidatus Daviesbacteria bacterium RIFCSPLOWO2_02_FULL_36_8</name>
    <dbReference type="NCBI Taxonomy" id="1797793"/>
    <lineage>
        <taxon>Bacteria</taxon>
        <taxon>Candidatus Daviesiibacteriota</taxon>
    </lineage>
</organism>
<keyword evidence="1" id="KW-1133">Transmembrane helix</keyword>
<dbReference type="AlphaFoldDB" id="A0A1F5MGB5"/>
<comment type="caution">
    <text evidence="2">The sequence shown here is derived from an EMBL/GenBank/DDBJ whole genome shotgun (WGS) entry which is preliminary data.</text>
</comment>
<feature type="transmembrane region" description="Helical" evidence="1">
    <location>
        <begin position="6"/>
        <end position="26"/>
    </location>
</feature>
<keyword evidence="1" id="KW-0472">Membrane</keyword>
<evidence type="ECO:0000313" key="2">
    <source>
        <dbReference type="EMBL" id="OGE64404.1"/>
    </source>
</evidence>
<proteinExistence type="predicted"/>
<dbReference type="EMBL" id="MFDU01000017">
    <property type="protein sequence ID" value="OGE64404.1"/>
    <property type="molecule type" value="Genomic_DNA"/>
</dbReference>
<evidence type="ECO:0000256" key="1">
    <source>
        <dbReference type="SAM" id="Phobius"/>
    </source>
</evidence>
<name>A0A1F5MGB5_9BACT</name>
<accession>A0A1F5MGB5</accession>
<keyword evidence="1" id="KW-0812">Transmembrane</keyword>
<evidence type="ECO:0000313" key="3">
    <source>
        <dbReference type="Proteomes" id="UP000183317"/>
    </source>
</evidence>
<reference evidence="2 3" key="1">
    <citation type="journal article" date="2016" name="Nat. Commun.">
        <title>Thousands of microbial genomes shed light on interconnected biogeochemical processes in an aquifer system.</title>
        <authorList>
            <person name="Anantharaman K."/>
            <person name="Brown C.T."/>
            <person name="Hug L.A."/>
            <person name="Sharon I."/>
            <person name="Castelle C.J."/>
            <person name="Probst A.J."/>
            <person name="Thomas B.C."/>
            <person name="Singh A."/>
            <person name="Wilkins M.J."/>
            <person name="Karaoz U."/>
            <person name="Brodie E.L."/>
            <person name="Williams K.H."/>
            <person name="Hubbard S.S."/>
            <person name="Banfield J.F."/>
        </authorList>
    </citation>
    <scope>NUCLEOTIDE SEQUENCE [LARGE SCALE GENOMIC DNA]</scope>
</reference>
<sequence>MNQRGFIHLLPLILVILVVGAGFLVYKGIIKLPVSIPFLQNQPKVELKTEYKNPFKKETQYVNPFQTYKNPFVTNR</sequence>
<protein>
    <submittedName>
        <fullName evidence="2">Uncharacterized protein</fullName>
    </submittedName>
</protein>
<gene>
    <name evidence="2" type="ORF">A3J13_01020</name>
</gene>